<dbReference type="Proteomes" id="UP001347796">
    <property type="component" value="Unassembled WGS sequence"/>
</dbReference>
<organism evidence="2 3">
    <name type="scientific">Patella caerulea</name>
    <name type="common">Rayed Mediterranean limpet</name>
    <dbReference type="NCBI Taxonomy" id="87958"/>
    <lineage>
        <taxon>Eukaryota</taxon>
        <taxon>Metazoa</taxon>
        <taxon>Spiralia</taxon>
        <taxon>Lophotrochozoa</taxon>
        <taxon>Mollusca</taxon>
        <taxon>Gastropoda</taxon>
        <taxon>Patellogastropoda</taxon>
        <taxon>Patelloidea</taxon>
        <taxon>Patellidae</taxon>
        <taxon>Patella</taxon>
    </lineage>
</organism>
<sequence length="209" mass="22485">MFTKILVAILVVVHVVQAKRIKNVRSGFKQGSECDMQMSNRCSLTLTTNDVCGAIDDYKVCLKTAGCQDFFEGTIEPLLELCATNSSALSGCKLREIGTCIDSALANANDTKQTVCLIADHYGDCVRTAGCSALEDLFQDKVVELRQMCSGKSKCDMDKYSACAGTWAMSTNKCGSLSTFTSCVNDTGCSKIAGSWLASIEQMCANKLL</sequence>
<keyword evidence="1" id="KW-0732">Signal</keyword>
<feature type="signal peptide" evidence="1">
    <location>
        <begin position="1"/>
        <end position="18"/>
    </location>
</feature>
<dbReference type="AlphaFoldDB" id="A0AAN8QGP4"/>
<protein>
    <submittedName>
        <fullName evidence="2">Uncharacterized protein</fullName>
    </submittedName>
</protein>
<keyword evidence="3" id="KW-1185">Reference proteome</keyword>
<feature type="chain" id="PRO_5043055868" evidence="1">
    <location>
        <begin position="19"/>
        <end position="209"/>
    </location>
</feature>
<gene>
    <name evidence="2" type="ORF">SNE40_000200</name>
</gene>
<accession>A0AAN8QGP4</accession>
<evidence type="ECO:0000313" key="3">
    <source>
        <dbReference type="Proteomes" id="UP001347796"/>
    </source>
</evidence>
<comment type="caution">
    <text evidence="2">The sequence shown here is derived from an EMBL/GenBank/DDBJ whole genome shotgun (WGS) entry which is preliminary data.</text>
</comment>
<dbReference type="EMBL" id="JAZGQO010000001">
    <property type="protein sequence ID" value="KAK6194594.1"/>
    <property type="molecule type" value="Genomic_DNA"/>
</dbReference>
<name>A0AAN8QGP4_PATCE</name>
<reference evidence="2 3" key="1">
    <citation type="submission" date="2024-01" db="EMBL/GenBank/DDBJ databases">
        <title>The genome of the rayed Mediterranean limpet Patella caerulea (Linnaeus, 1758).</title>
        <authorList>
            <person name="Anh-Thu Weber A."/>
            <person name="Halstead-Nussloch G."/>
        </authorList>
    </citation>
    <scope>NUCLEOTIDE SEQUENCE [LARGE SCALE GENOMIC DNA]</scope>
    <source>
        <strain evidence="2">AATW-2023a</strain>
        <tissue evidence="2">Whole specimen</tissue>
    </source>
</reference>
<proteinExistence type="predicted"/>
<evidence type="ECO:0000313" key="2">
    <source>
        <dbReference type="EMBL" id="KAK6194594.1"/>
    </source>
</evidence>
<evidence type="ECO:0000256" key="1">
    <source>
        <dbReference type="SAM" id="SignalP"/>
    </source>
</evidence>